<evidence type="ECO:0000313" key="2">
    <source>
        <dbReference type="EMBL" id="TGG39642.1"/>
    </source>
</evidence>
<dbReference type="RefSeq" id="WP_135470356.1">
    <property type="nucleotide sequence ID" value="NZ_CASCNC010000015.1"/>
</dbReference>
<keyword evidence="3" id="KW-1185">Reference proteome</keyword>
<dbReference type="GeneID" id="82148662"/>
<accession>A0A4Z0V8D5</accession>
<evidence type="ECO:0008006" key="4">
    <source>
        <dbReference type="Google" id="ProtNLM"/>
    </source>
</evidence>
<keyword evidence="1" id="KW-0812">Transmembrane</keyword>
<dbReference type="EMBL" id="SJSA01000001">
    <property type="protein sequence ID" value="TGG39642.1"/>
    <property type="molecule type" value="Genomic_DNA"/>
</dbReference>
<comment type="caution">
    <text evidence="2">The sequence shown here is derived from an EMBL/GenBank/DDBJ whole genome shotgun (WGS) entry which is preliminary data.</text>
</comment>
<feature type="transmembrane region" description="Helical" evidence="1">
    <location>
        <begin position="80"/>
        <end position="101"/>
    </location>
</feature>
<sequence length="141" mass="15857">MNKDYVTHSGIITRIDDGSLTLRTEEACRCEGCAVASLCNKDSSSEQESITINTPESSLYNVGERVEVIASSGSTLRATWWALMLPTLLFIGIVLAVRLIWHNSGAWSLVTGFVVLAIYDLFLYRFRKRLAQNISWKVRRL</sequence>
<evidence type="ECO:0000256" key="1">
    <source>
        <dbReference type="SAM" id="Phobius"/>
    </source>
</evidence>
<keyword evidence="1" id="KW-1133">Transmembrane helix</keyword>
<dbReference type="AlphaFoldDB" id="A0A4Z0V8D5"/>
<feature type="transmembrane region" description="Helical" evidence="1">
    <location>
        <begin position="107"/>
        <end position="126"/>
    </location>
</feature>
<evidence type="ECO:0000313" key="3">
    <source>
        <dbReference type="Proteomes" id="UP000297635"/>
    </source>
</evidence>
<organism evidence="2 3">
    <name type="scientific">Duncaniella freteri</name>
    <dbReference type="NCBI Taxonomy" id="2530391"/>
    <lineage>
        <taxon>Bacteria</taxon>
        <taxon>Pseudomonadati</taxon>
        <taxon>Bacteroidota</taxon>
        <taxon>Bacteroidia</taxon>
        <taxon>Bacteroidales</taxon>
        <taxon>Muribaculaceae</taxon>
        <taxon>Duncaniella</taxon>
    </lineage>
</organism>
<proteinExistence type="predicted"/>
<dbReference type="Proteomes" id="UP000297635">
    <property type="component" value="Unassembled WGS sequence"/>
</dbReference>
<gene>
    <name evidence="2" type="ORF">EZ315_02585</name>
</gene>
<keyword evidence="1" id="KW-0472">Membrane</keyword>
<protein>
    <recommendedName>
        <fullName evidence="4">Fis family transcriptional regulator</fullName>
    </recommendedName>
</protein>
<reference evidence="2 3" key="1">
    <citation type="submission" date="2019-02" db="EMBL/GenBank/DDBJ databases">
        <title>Isolation and identification of novel species under the genus Muribaculum.</title>
        <authorList>
            <person name="Miyake S."/>
            <person name="Ding Y."/>
            <person name="Low A."/>
            <person name="Soh M."/>
            <person name="Seedorf H."/>
        </authorList>
    </citation>
    <scope>NUCLEOTIDE SEQUENCE [LARGE SCALE GENOMIC DNA]</scope>
    <source>
        <strain evidence="2 3">TLL-A3</strain>
    </source>
</reference>
<dbReference type="Pfam" id="PF04246">
    <property type="entry name" value="RseC_MucC"/>
    <property type="match status" value="1"/>
</dbReference>
<name>A0A4Z0V8D5_9BACT</name>